<dbReference type="Proteomes" id="UP001049176">
    <property type="component" value="Chromosome 3"/>
</dbReference>
<dbReference type="EMBL" id="CM032183">
    <property type="protein sequence ID" value="KAG7094504.1"/>
    <property type="molecule type" value="Genomic_DNA"/>
</dbReference>
<protein>
    <submittedName>
        <fullName evidence="2">Uncharacterized protein</fullName>
    </submittedName>
</protein>
<reference evidence="2" key="1">
    <citation type="journal article" date="2021" name="Genome Biol. Evol.">
        <title>The assembled and annotated genome of the fairy-ring fungus Marasmius oreades.</title>
        <authorList>
            <person name="Hiltunen M."/>
            <person name="Ament-Velasquez S.L."/>
            <person name="Johannesson H."/>
        </authorList>
    </citation>
    <scope>NUCLEOTIDE SEQUENCE</scope>
    <source>
        <strain evidence="2">03SP1</strain>
    </source>
</reference>
<organism evidence="2 3">
    <name type="scientific">Marasmius oreades</name>
    <name type="common">fairy-ring Marasmius</name>
    <dbReference type="NCBI Taxonomy" id="181124"/>
    <lineage>
        <taxon>Eukaryota</taxon>
        <taxon>Fungi</taxon>
        <taxon>Dikarya</taxon>
        <taxon>Basidiomycota</taxon>
        <taxon>Agaricomycotina</taxon>
        <taxon>Agaricomycetes</taxon>
        <taxon>Agaricomycetidae</taxon>
        <taxon>Agaricales</taxon>
        <taxon>Marasmiineae</taxon>
        <taxon>Marasmiaceae</taxon>
        <taxon>Marasmius</taxon>
    </lineage>
</organism>
<sequence>MHETSGDSDGSGLKKAAEGLWDCILKVPGNGQFVKVFFRPQELLRRPSRMNWCGTILDFYREHWHELDIEIQIWLAERLSCSILRFLGSESEFDVRSTHLASSYGLNFFTSVNDELCKTEFLETTSAYLESWIDVLTHVRHLHHLPVLQFKPVPGYFPLLSRKFHRLLDDPSTSESDTLWPVLESYKRLWDTAYNSQKENLVSILSNHIHNAVPERNTKALIPISSIEEPSQLSSLPSSIFTRSMKSRQPLGFLTFVNEKLIQDPNFLHDCWKSTVDRWVNALECVRVLHGLPPNYFRSIPECDGTVIDYKIRNQKTDEIEKGEEGAERHELGHLTVGIEEARYGNDDTPAFSSDDRPERSSGEGYAGAIWGQGAENNV</sequence>
<dbReference type="RefSeq" id="XP_043010974.1">
    <property type="nucleotide sequence ID" value="XM_043149890.1"/>
</dbReference>
<evidence type="ECO:0000313" key="3">
    <source>
        <dbReference type="Proteomes" id="UP001049176"/>
    </source>
</evidence>
<dbReference type="KEGG" id="more:E1B28_005334"/>
<evidence type="ECO:0000313" key="2">
    <source>
        <dbReference type="EMBL" id="KAG7094504.1"/>
    </source>
</evidence>
<proteinExistence type="predicted"/>
<comment type="caution">
    <text evidence="2">The sequence shown here is derived from an EMBL/GenBank/DDBJ whole genome shotgun (WGS) entry which is preliminary data.</text>
</comment>
<dbReference type="AlphaFoldDB" id="A0A9P7UW36"/>
<evidence type="ECO:0000256" key="1">
    <source>
        <dbReference type="SAM" id="MobiDB-lite"/>
    </source>
</evidence>
<dbReference type="OrthoDB" id="3112623at2759"/>
<accession>A0A9P7UW36</accession>
<dbReference type="GeneID" id="66074410"/>
<feature type="region of interest" description="Disordered" evidence="1">
    <location>
        <begin position="342"/>
        <end position="379"/>
    </location>
</feature>
<gene>
    <name evidence="2" type="ORF">E1B28_005334</name>
</gene>
<name>A0A9P7UW36_9AGAR</name>
<keyword evidence="3" id="KW-1185">Reference proteome</keyword>